<dbReference type="CDD" id="cd08414">
    <property type="entry name" value="PBP2_LTTR_aromatics_like"/>
    <property type="match status" value="1"/>
</dbReference>
<dbReference type="GO" id="GO:0032993">
    <property type="term" value="C:protein-DNA complex"/>
    <property type="evidence" value="ECO:0007669"/>
    <property type="project" value="TreeGrafter"/>
</dbReference>
<sequence length="294" mass="32397">MQFRLMRNFIVVAQELHMHRAAERLGMAQPALSQQIKNLEAQLGVALFSRAHRRLTLTPAGEAFLQKAQMALEMADRAVLEARRTARGEQGVLNLGYVSSAMFNETLPGMLRQLHTRWPEINVSLVTGDVQTLYEAVAHYHLDIAAIRGPLATLPEDLRMQTLAQEKTTLALYAQHPLAGSAALTLASLKNESWISLTDPDGVGLEQYFIDACRSAGFQPQVVQKVSDVPTLISLVSAGFGIALLPASAQAIRLNNVVYVDILDRLARSELALVYHRAIRSEVVKKFLAMLHPA</sequence>
<dbReference type="EMBL" id="JAQGEC010000007">
    <property type="protein sequence ID" value="MDR9890570.1"/>
    <property type="molecule type" value="Genomic_DNA"/>
</dbReference>
<reference evidence="6" key="1">
    <citation type="submission" date="2022-12" db="EMBL/GenBank/DDBJ databases">
        <title>NDM-1 containing novel ST 2018 Pseudenterobacter timonensis.</title>
        <authorList>
            <person name="Halder G."/>
            <person name="Mandal S."/>
            <person name="Dutta S."/>
        </authorList>
    </citation>
    <scope>NUCLEOTIDE SEQUENCE</scope>
    <source>
        <strain evidence="6">CNCI147</strain>
    </source>
</reference>
<evidence type="ECO:0000256" key="4">
    <source>
        <dbReference type="ARBA" id="ARBA00023163"/>
    </source>
</evidence>
<dbReference type="RefSeq" id="WP_310826019.1">
    <property type="nucleotide sequence ID" value="NZ_JAQGEC010000007.1"/>
</dbReference>
<dbReference type="GO" id="GO:0003700">
    <property type="term" value="F:DNA-binding transcription factor activity"/>
    <property type="evidence" value="ECO:0007669"/>
    <property type="project" value="InterPro"/>
</dbReference>
<keyword evidence="4" id="KW-0804">Transcription</keyword>
<dbReference type="PANTHER" id="PTHR30346">
    <property type="entry name" value="TRANSCRIPTIONAL DUAL REGULATOR HCAR-RELATED"/>
    <property type="match status" value="1"/>
</dbReference>
<gene>
    <name evidence="6" type="ORF">O7047_10035</name>
</gene>
<evidence type="ECO:0000256" key="1">
    <source>
        <dbReference type="ARBA" id="ARBA00009437"/>
    </source>
</evidence>
<dbReference type="AlphaFoldDB" id="A0AAE4DMJ9"/>
<dbReference type="Proteomes" id="UP001248822">
    <property type="component" value="Unassembled WGS sequence"/>
</dbReference>
<dbReference type="InterPro" id="IPR000847">
    <property type="entry name" value="LysR_HTH_N"/>
</dbReference>
<dbReference type="Pfam" id="PF00126">
    <property type="entry name" value="HTH_1"/>
    <property type="match status" value="1"/>
</dbReference>
<dbReference type="Gene3D" id="3.40.190.10">
    <property type="entry name" value="Periplasmic binding protein-like II"/>
    <property type="match status" value="2"/>
</dbReference>
<protein>
    <submittedName>
        <fullName evidence="6">LysR substrate-binding domain-containing protein</fullName>
    </submittedName>
</protein>
<dbReference type="FunFam" id="1.10.10.10:FF:000001">
    <property type="entry name" value="LysR family transcriptional regulator"/>
    <property type="match status" value="1"/>
</dbReference>
<feature type="domain" description="HTH lysR-type" evidence="5">
    <location>
        <begin position="1"/>
        <end position="58"/>
    </location>
</feature>
<comment type="caution">
    <text evidence="6">The sequence shown here is derived from an EMBL/GenBank/DDBJ whole genome shotgun (WGS) entry which is preliminary data.</text>
</comment>
<proteinExistence type="inferred from homology"/>
<evidence type="ECO:0000256" key="3">
    <source>
        <dbReference type="ARBA" id="ARBA00023125"/>
    </source>
</evidence>
<keyword evidence="2" id="KW-0805">Transcription regulation</keyword>
<dbReference type="InterPro" id="IPR036390">
    <property type="entry name" value="WH_DNA-bd_sf"/>
</dbReference>
<evidence type="ECO:0000313" key="7">
    <source>
        <dbReference type="Proteomes" id="UP001248822"/>
    </source>
</evidence>
<dbReference type="GO" id="GO:0003677">
    <property type="term" value="F:DNA binding"/>
    <property type="evidence" value="ECO:0007669"/>
    <property type="project" value="UniProtKB-KW"/>
</dbReference>
<dbReference type="PANTHER" id="PTHR30346:SF30">
    <property type="entry name" value="SMALL NEUTRAL PROTEASE REGULATORY PROTEIN"/>
    <property type="match status" value="1"/>
</dbReference>
<keyword evidence="3" id="KW-0238">DNA-binding</keyword>
<organism evidence="6 7">
    <name type="scientific">Pseudenterobacter timonensis</name>
    <dbReference type="NCBI Taxonomy" id="1755099"/>
    <lineage>
        <taxon>Bacteria</taxon>
        <taxon>Pseudomonadati</taxon>
        <taxon>Pseudomonadota</taxon>
        <taxon>Gammaproteobacteria</taxon>
        <taxon>Enterobacterales</taxon>
        <taxon>Enterobacteriaceae</taxon>
        <taxon>Pseudenterobacter</taxon>
    </lineage>
</organism>
<evidence type="ECO:0000256" key="2">
    <source>
        <dbReference type="ARBA" id="ARBA00023015"/>
    </source>
</evidence>
<dbReference type="SUPFAM" id="SSF53850">
    <property type="entry name" value="Periplasmic binding protein-like II"/>
    <property type="match status" value="1"/>
</dbReference>
<dbReference type="Pfam" id="PF03466">
    <property type="entry name" value="LysR_substrate"/>
    <property type="match status" value="1"/>
</dbReference>
<name>A0AAE4DMJ9_9ENTR</name>
<comment type="similarity">
    <text evidence="1">Belongs to the LysR transcriptional regulatory family.</text>
</comment>
<evidence type="ECO:0000259" key="5">
    <source>
        <dbReference type="PROSITE" id="PS50931"/>
    </source>
</evidence>
<dbReference type="PROSITE" id="PS50931">
    <property type="entry name" value="HTH_LYSR"/>
    <property type="match status" value="1"/>
</dbReference>
<dbReference type="InterPro" id="IPR005119">
    <property type="entry name" value="LysR_subst-bd"/>
</dbReference>
<evidence type="ECO:0000313" key="6">
    <source>
        <dbReference type="EMBL" id="MDR9890570.1"/>
    </source>
</evidence>
<dbReference type="Gene3D" id="1.10.10.10">
    <property type="entry name" value="Winged helix-like DNA-binding domain superfamily/Winged helix DNA-binding domain"/>
    <property type="match status" value="1"/>
</dbReference>
<dbReference type="SUPFAM" id="SSF46785">
    <property type="entry name" value="Winged helix' DNA-binding domain"/>
    <property type="match status" value="1"/>
</dbReference>
<dbReference type="PRINTS" id="PR00039">
    <property type="entry name" value="HTHLYSR"/>
</dbReference>
<dbReference type="InterPro" id="IPR036388">
    <property type="entry name" value="WH-like_DNA-bd_sf"/>
</dbReference>
<accession>A0AAE4DMJ9</accession>